<dbReference type="InterPro" id="IPR037225">
    <property type="entry name" value="Nuo51_FMN-bd_sf"/>
</dbReference>
<dbReference type="AlphaFoldDB" id="A0A916J423"/>
<dbReference type="InterPro" id="IPR026902">
    <property type="entry name" value="RnfC_N"/>
</dbReference>
<evidence type="ECO:0000256" key="8">
    <source>
        <dbReference type="HAMAP-Rule" id="MF_00461"/>
    </source>
</evidence>
<dbReference type="InterPro" id="IPR017896">
    <property type="entry name" value="4Fe4S_Fe-S-bd"/>
</dbReference>
<comment type="subcellular location">
    <subcellularLocation>
        <location evidence="8">Cell inner membrane</location>
        <topology evidence="8">Peripheral membrane protein</topology>
    </subcellularLocation>
</comment>
<dbReference type="InterPro" id="IPR010208">
    <property type="entry name" value="Ion_transpt_RnfC/RsxC"/>
</dbReference>
<feature type="binding site" evidence="8">
    <location>
        <position position="423"/>
    </location>
    <ligand>
        <name>[4Fe-4S] cluster</name>
        <dbReference type="ChEBI" id="CHEBI:49883"/>
        <label>2</label>
    </ligand>
</feature>
<dbReference type="Gene3D" id="3.30.70.20">
    <property type="match status" value="1"/>
</dbReference>
<dbReference type="PROSITE" id="PS00198">
    <property type="entry name" value="4FE4S_FER_1"/>
    <property type="match status" value="2"/>
</dbReference>
<reference evidence="10" key="1">
    <citation type="submission" date="2021-04" db="EMBL/GenBank/DDBJ databases">
        <authorList>
            <person name="Hornung B."/>
        </authorList>
    </citation>
    <scope>NUCLEOTIDE SEQUENCE</scope>
    <source>
        <strain evidence="10">G5G6</strain>
    </source>
</reference>
<comment type="function">
    <text evidence="8">Part of a membrane-bound complex that couples electron transfer with translocation of ions across the membrane.</text>
</comment>
<comment type="caution">
    <text evidence="10">The sequence shown here is derived from an EMBL/GenBank/DDBJ whole genome shotgun (WGS) entry which is preliminary data.</text>
</comment>
<feature type="binding site" evidence="8">
    <location>
        <position position="391"/>
    </location>
    <ligand>
        <name>[4Fe-4S] cluster</name>
        <dbReference type="ChEBI" id="CHEBI:49883"/>
        <label>2</label>
    </ligand>
</feature>
<evidence type="ECO:0000313" key="11">
    <source>
        <dbReference type="Proteomes" id="UP000742786"/>
    </source>
</evidence>
<dbReference type="InterPro" id="IPR011538">
    <property type="entry name" value="Nuo51_FMN-bd"/>
</dbReference>
<feature type="binding site" evidence="8">
    <location>
        <position position="426"/>
    </location>
    <ligand>
        <name>[4Fe-4S] cluster</name>
        <dbReference type="ChEBI" id="CHEBI:49883"/>
        <label>2</label>
    </ligand>
</feature>
<dbReference type="Pfam" id="PF13375">
    <property type="entry name" value="RnfC_N"/>
    <property type="match status" value="1"/>
</dbReference>
<dbReference type="NCBIfam" id="NF003454">
    <property type="entry name" value="PRK05035.1"/>
    <property type="match status" value="1"/>
</dbReference>
<dbReference type="NCBIfam" id="TIGR01945">
    <property type="entry name" value="rnfC"/>
    <property type="match status" value="1"/>
</dbReference>
<sequence>MSFFSLHKSDLPTFSRGGIHPDEHKEITENLAIETFTPTTVYLPVSQALGPAAEPLVAKAQMVKRGDVIATVPGGGVSVHAPFTGIVKSVQTGPHASLVYDTVISILAKPGDGDPDFAEQANWQALPVAQMLERIRDAGVVGLGGAAFPTYRKLTLPKDAKVDTLVINGSECEPYLTCDYRLMLEESDRVVLGSWLIAKIIGVSKCVIGIEDNKQPAAEKMRQTIAELGLDKMDPPVKMTVVVTQTRYPQGSEKQLVQALTGRIVPKGGLPLHVGVVVQNVATAYACLEAIRNQKPVIERVLTVSGLGIKTPKNLRVPIGTRVEDILAHCGGYNGDVAKILIGGPMMGRTIADLGVSVTKGTSGLLFLTEAETNLNSYQPCISCGECLDACPMGLEPNRVSQYMEVGRPLETERFGVKECFECGCCSYSCPSHRPLVQFMQVAKAAYRRHERKPQ</sequence>
<evidence type="ECO:0000256" key="7">
    <source>
        <dbReference type="ARBA" id="ARBA00023014"/>
    </source>
</evidence>
<evidence type="ECO:0000256" key="4">
    <source>
        <dbReference type="ARBA" id="ARBA00022737"/>
    </source>
</evidence>
<name>A0A916J423_9PROT</name>
<feature type="domain" description="4Fe-4S ferredoxin-type" evidence="9">
    <location>
        <begin position="371"/>
        <end position="400"/>
    </location>
</feature>
<dbReference type="PANTHER" id="PTHR43034">
    <property type="entry name" value="ION-TRANSLOCATING OXIDOREDUCTASE COMPLEX SUBUNIT C"/>
    <property type="match status" value="1"/>
</dbReference>
<accession>A0A916J423</accession>
<keyword evidence="1 8" id="KW-0813">Transport</keyword>
<dbReference type="InterPro" id="IPR019554">
    <property type="entry name" value="Soluble_ligand-bd"/>
</dbReference>
<keyword evidence="4 8" id="KW-0677">Repeat</keyword>
<dbReference type="Gene3D" id="3.40.50.11540">
    <property type="entry name" value="NADH-ubiquinone oxidoreductase 51kDa subunit"/>
    <property type="match status" value="1"/>
</dbReference>
<keyword evidence="7 8" id="KW-0411">Iron-sulfur</keyword>
<dbReference type="GO" id="GO:0022900">
    <property type="term" value="P:electron transport chain"/>
    <property type="evidence" value="ECO:0007669"/>
    <property type="project" value="UniProtKB-UniRule"/>
</dbReference>
<evidence type="ECO:0000256" key="2">
    <source>
        <dbReference type="ARBA" id="ARBA00022485"/>
    </source>
</evidence>
<keyword evidence="8" id="KW-0997">Cell inner membrane</keyword>
<dbReference type="RefSeq" id="WP_220635527.1">
    <property type="nucleotide sequence ID" value="NZ_CAJQUM010000001.1"/>
</dbReference>
<keyword evidence="8" id="KW-0472">Membrane</keyword>
<comment type="cofactor">
    <cofactor evidence="8">
        <name>[4Fe-4S] cluster</name>
        <dbReference type="ChEBI" id="CHEBI:49883"/>
    </cofactor>
    <text evidence="8">Binds 2 [4Fe-4S] clusters per subunit.</text>
</comment>
<feature type="binding site" evidence="8">
    <location>
        <position position="381"/>
    </location>
    <ligand>
        <name>[4Fe-4S] cluster</name>
        <dbReference type="ChEBI" id="CHEBI:49883"/>
        <label>1</label>
    </ligand>
</feature>
<dbReference type="GO" id="GO:0009055">
    <property type="term" value="F:electron transfer activity"/>
    <property type="evidence" value="ECO:0007669"/>
    <property type="project" value="InterPro"/>
</dbReference>
<evidence type="ECO:0000313" key="10">
    <source>
        <dbReference type="EMBL" id="CAG4883577.1"/>
    </source>
</evidence>
<dbReference type="Pfam" id="PF01512">
    <property type="entry name" value="Complex1_51K"/>
    <property type="match status" value="1"/>
</dbReference>
<dbReference type="GO" id="GO:0051539">
    <property type="term" value="F:4 iron, 4 sulfur cluster binding"/>
    <property type="evidence" value="ECO:0007669"/>
    <property type="project" value="UniProtKB-KW"/>
</dbReference>
<dbReference type="SUPFAM" id="SSF142019">
    <property type="entry name" value="Nqo1 FMN-binding domain-like"/>
    <property type="match status" value="1"/>
</dbReference>
<keyword evidence="11" id="KW-1185">Reference proteome</keyword>
<dbReference type="Pfam" id="PF13237">
    <property type="entry name" value="Fer4_10"/>
    <property type="match status" value="1"/>
</dbReference>
<keyword evidence="8" id="KW-1278">Translocase</keyword>
<feature type="binding site" evidence="8">
    <location>
        <position position="384"/>
    </location>
    <ligand>
        <name>[4Fe-4S] cluster</name>
        <dbReference type="ChEBI" id="CHEBI:49883"/>
        <label>1</label>
    </ligand>
</feature>
<dbReference type="PROSITE" id="PS51379">
    <property type="entry name" value="4FE4S_FER_2"/>
    <property type="match status" value="1"/>
</dbReference>
<dbReference type="SUPFAM" id="SSF46548">
    <property type="entry name" value="alpha-helical ferredoxin"/>
    <property type="match status" value="1"/>
</dbReference>
<comment type="similarity">
    <text evidence="8">Belongs to the 4Fe4S bacterial-type ferredoxin family. RnfC subfamily.</text>
</comment>
<dbReference type="EC" id="7.-.-.-" evidence="8"/>
<dbReference type="HAMAP" id="MF_00461">
    <property type="entry name" value="RsxC_RnfC"/>
    <property type="match status" value="1"/>
</dbReference>
<comment type="subunit">
    <text evidence="8">The complex is composed of six subunits: RnfA, RnfB, RnfC, RnfD, RnfE and RnfG.</text>
</comment>
<evidence type="ECO:0000256" key="3">
    <source>
        <dbReference type="ARBA" id="ARBA00022723"/>
    </source>
</evidence>
<keyword evidence="3 8" id="KW-0479">Metal-binding</keyword>
<dbReference type="GO" id="GO:0046872">
    <property type="term" value="F:metal ion binding"/>
    <property type="evidence" value="ECO:0007669"/>
    <property type="project" value="UniProtKB-KW"/>
</dbReference>
<protein>
    <recommendedName>
        <fullName evidence="8">Ion-translocating oxidoreductase complex subunit C</fullName>
        <ecNumber evidence="8">7.-.-.-</ecNumber>
    </recommendedName>
    <alternativeName>
        <fullName evidence="8">Rnf electron transport complex subunit C</fullName>
    </alternativeName>
</protein>
<proteinExistence type="inferred from homology"/>
<dbReference type="Pfam" id="PF10531">
    <property type="entry name" value="SLBB"/>
    <property type="match status" value="1"/>
</dbReference>
<dbReference type="InterPro" id="IPR017900">
    <property type="entry name" value="4Fe4S_Fe_S_CS"/>
</dbReference>
<keyword evidence="6 8" id="KW-0408">Iron</keyword>
<keyword evidence="8" id="KW-1003">Cell membrane</keyword>
<evidence type="ECO:0000256" key="6">
    <source>
        <dbReference type="ARBA" id="ARBA00023004"/>
    </source>
</evidence>
<feature type="binding site" evidence="8">
    <location>
        <position position="430"/>
    </location>
    <ligand>
        <name>[4Fe-4S] cluster</name>
        <dbReference type="ChEBI" id="CHEBI:49883"/>
        <label>1</label>
    </ligand>
</feature>
<gene>
    <name evidence="8 10" type="primary">rnfC</name>
    <name evidence="10" type="ORF">GTOL_11460</name>
</gene>
<feature type="binding site" evidence="8">
    <location>
        <position position="420"/>
    </location>
    <ligand>
        <name>[4Fe-4S] cluster</name>
        <dbReference type="ChEBI" id="CHEBI:49883"/>
        <label>2</label>
    </ligand>
</feature>
<keyword evidence="2 8" id="KW-0004">4Fe-4S</keyword>
<dbReference type="Proteomes" id="UP000742786">
    <property type="component" value="Unassembled WGS sequence"/>
</dbReference>
<organism evidence="10 11">
    <name type="scientific">Georgfuchsia toluolica</name>
    <dbReference type="NCBI Taxonomy" id="424218"/>
    <lineage>
        <taxon>Bacteria</taxon>
        <taxon>Pseudomonadati</taxon>
        <taxon>Pseudomonadota</taxon>
        <taxon>Betaproteobacteria</taxon>
        <taxon>Nitrosomonadales</taxon>
        <taxon>Sterolibacteriaceae</taxon>
        <taxon>Georgfuchsia</taxon>
    </lineage>
</organism>
<feature type="binding site" evidence="8">
    <location>
        <position position="387"/>
    </location>
    <ligand>
        <name>[4Fe-4S] cluster</name>
        <dbReference type="ChEBI" id="CHEBI:49883"/>
        <label>1</label>
    </ligand>
</feature>
<dbReference type="EMBL" id="CAJQUM010000001">
    <property type="protein sequence ID" value="CAG4883577.1"/>
    <property type="molecule type" value="Genomic_DNA"/>
</dbReference>
<evidence type="ECO:0000259" key="9">
    <source>
        <dbReference type="PROSITE" id="PS51379"/>
    </source>
</evidence>
<dbReference type="PANTHER" id="PTHR43034:SF2">
    <property type="entry name" value="ION-TRANSLOCATING OXIDOREDUCTASE COMPLEX SUBUNIT C"/>
    <property type="match status" value="1"/>
</dbReference>
<evidence type="ECO:0000256" key="1">
    <source>
        <dbReference type="ARBA" id="ARBA00022448"/>
    </source>
</evidence>
<dbReference type="GO" id="GO:0005886">
    <property type="term" value="C:plasma membrane"/>
    <property type="evidence" value="ECO:0007669"/>
    <property type="project" value="UniProtKB-SubCell"/>
</dbReference>
<keyword evidence="5 8" id="KW-0249">Electron transport</keyword>
<evidence type="ECO:0000256" key="5">
    <source>
        <dbReference type="ARBA" id="ARBA00022982"/>
    </source>
</evidence>